<dbReference type="Gene3D" id="3.40.1090.10">
    <property type="entry name" value="Cytosolic phospholipase A2 catalytic domain"/>
    <property type="match status" value="1"/>
</dbReference>
<dbReference type="PANTHER" id="PTHR14226:SF57">
    <property type="entry name" value="BLR7027 PROTEIN"/>
    <property type="match status" value="1"/>
</dbReference>
<protein>
    <submittedName>
        <fullName evidence="6">Patatin</fullName>
    </submittedName>
</protein>
<gene>
    <name evidence="6" type="ORF">BSIN_3325</name>
</gene>
<keyword evidence="1 4" id="KW-0378">Hydrolase</keyword>
<evidence type="ECO:0000256" key="3">
    <source>
        <dbReference type="ARBA" id="ARBA00023098"/>
    </source>
</evidence>
<dbReference type="GO" id="GO:0016787">
    <property type="term" value="F:hydrolase activity"/>
    <property type="evidence" value="ECO:0007669"/>
    <property type="project" value="UniProtKB-UniRule"/>
</dbReference>
<dbReference type="SUPFAM" id="SSF52151">
    <property type="entry name" value="FabD/lysophospholipase-like"/>
    <property type="match status" value="1"/>
</dbReference>
<reference evidence="6 7" key="1">
    <citation type="submission" date="2017-04" db="EMBL/GenBank/DDBJ databases">
        <authorList>
            <person name="Afonso C.L."/>
            <person name="Miller P.J."/>
            <person name="Scott M.A."/>
            <person name="Spackman E."/>
            <person name="Goraichik I."/>
            <person name="Dimitrov K.M."/>
            <person name="Suarez D.L."/>
            <person name="Swayne D.E."/>
        </authorList>
    </citation>
    <scope>NUCLEOTIDE SEQUENCE [LARGE SCALE GENOMIC DNA]</scope>
    <source>
        <strain evidence="6">LMG 28154</strain>
    </source>
</reference>
<accession>A0A238H4R4</accession>
<dbReference type="EMBL" id="FXAN01000052">
    <property type="protein sequence ID" value="SMG00256.1"/>
    <property type="molecule type" value="Genomic_DNA"/>
</dbReference>
<dbReference type="AlphaFoldDB" id="A0A238H4R4"/>
<feature type="short sequence motif" description="GXSXG" evidence="4">
    <location>
        <begin position="45"/>
        <end position="49"/>
    </location>
</feature>
<name>A0A238H4R4_9BURK</name>
<evidence type="ECO:0000256" key="1">
    <source>
        <dbReference type="ARBA" id="ARBA00022801"/>
    </source>
</evidence>
<dbReference type="InterPro" id="IPR050301">
    <property type="entry name" value="NTE"/>
</dbReference>
<evidence type="ECO:0000313" key="7">
    <source>
        <dbReference type="Proteomes" id="UP000198460"/>
    </source>
</evidence>
<dbReference type="Proteomes" id="UP000198460">
    <property type="component" value="Unassembled WGS sequence"/>
</dbReference>
<keyword evidence="2 4" id="KW-0442">Lipid degradation</keyword>
<dbReference type="InterPro" id="IPR016035">
    <property type="entry name" value="Acyl_Trfase/lysoPLipase"/>
</dbReference>
<evidence type="ECO:0000256" key="4">
    <source>
        <dbReference type="PROSITE-ProRule" id="PRU01161"/>
    </source>
</evidence>
<dbReference type="GO" id="GO:0016042">
    <property type="term" value="P:lipid catabolic process"/>
    <property type="evidence" value="ECO:0007669"/>
    <property type="project" value="UniProtKB-UniRule"/>
</dbReference>
<evidence type="ECO:0000259" key="5">
    <source>
        <dbReference type="PROSITE" id="PS51635"/>
    </source>
</evidence>
<dbReference type="InterPro" id="IPR002641">
    <property type="entry name" value="PNPLA_dom"/>
</dbReference>
<feature type="active site" description="Proton acceptor" evidence="4">
    <location>
        <position position="213"/>
    </location>
</feature>
<evidence type="ECO:0000313" key="6">
    <source>
        <dbReference type="EMBL" id="SMG00256.1"/>
    </source>
</evidence>
<organism evidence="6 7">
    <name type="scientific">Burkholderia singularis</name>
    <dbReference type="NCBI Taxonomy" id="1503053"/>
    <lineage>
        <taxon>Bacteria</taxon>
        <taxon>Pseudomonadati</taxon>
        <taxon>Pseudomonadota</taxon>
        <taxon>Betaproteobacteria</taxon>
        <taxon>Burkholderiales</taxon>
        <taxon>Burkholderiaceae</taxon>
        <taxon>Burkholderia</taxon>
        <taxon>pseudomallei group</taxon>
    </lineage>
</organism>
<dbReference type="RefSeq" id="WP_089340519.1">
    <property type="nucleotide sequence ID" value="NZ_FXAN01000052.1"/>
</dbReference>
<dbReference type="PROSITE" id="PS51635">
    <property type="entry name" value="PNPLA"/>
    <property type="match status" value="1"/>
</dbReference>
<comment type="caution">
    <text evidence="4">Lacks conserved residue(s) required for the propagation of feature annotation.</text>
</comment>
<dbReference type="PANTHER" id="PTHR14226">
    <property type="entry name" value="NEUROPATHY TARGET ESTERASE/SWISS CHEESE D.MELANOGASTER"/>
    <property type="match status" value="1"/>
</dbReference>
<proteinExistence type="predicted"/>
<feature type="domain" description="PNPLA" evidence="5">
    <location>
        <begin position="5"/>
        <end position="226"/>
    </location>
</feature>
<evidence type="ECO:0000256" key="2">
    <source>
        <dbReference type="ARBA" id="ARBA00022963"/>
    </source>
</evidence>
<keyword evidence="3 4" id="KW-0443">Lipid metabolism</keyword>
<feature type="active site" description="Nucleophile" evidence="4">
    <location>
        <position position="47"/>
    </location>
</feature>
<sequence>MRLALVLMGGGARAAYQVGVVKALAEIAFDIDPKRRASPFVVICGSSAGAINATSLASHADDFAHGARRLLAFWEHLRASQVYRTDWLGIVAAGARWLTAMSVGWAAHRSPRGLLDNAPLAHLLRRELDFRRIELMLETRMLHALSVTALSYTSGRHLTFYQASEPIHAWRRAQRTARMVDLSAEHLLASSAIPFVFPAVPLMLDGGIEYFGDGTIRQIAPLSPAIHFGSDRIVVVGAADSRPEVPAANGDARGYPSLAQIGQQVLASVFLDSIGADIERIEHVNRMIEHLPHCVEPASGWRHVDVLAIAPSERIELIAANHLKRLPLAVRGLLGAVGGNKPAGASFASYLLFEAEFTRELVELGYRDANAQRERLAQWIAAADRGGGPDAERAQGVADASAAGSAAGSAANAAGARDVAGAANAAITGKTRKP</sequence>
<dbReference type="Pfam" id="PF01734">
    <property type="entry name" value="Patatin"/>
    <property type="match status" value="1"/>
</dbReference>